<dbReference type="InterPro" id="IPR027275">
    <property type="entry name" value="PRC-brl_dom"/>
</dbReference>
<comment type="caution">
    <text evidence="2">The sequence shown here is derived from an EMBL/GenBank/DDBJ whole genome shotgun (WGS) entry which is preliminary data.</text>
</comment>
<dbReference type="PANTHER" id="PTHR40061:SF1">
    <property type="entry name" value="SPORULATION PROTEIN YLMC-RELATED"/>
    <property type="match status" value="1"/>
</dbReference>
<feature type="domain" description="PRC-barrel" evidence="1">
    <location>
        <begin position="4"/>
        <end position="75"/>
    </location>
</feature>
<dbReference type="EMBL" id="DWYA01000085">
    <property type="protein sequence ID" value="HJB40605.1"/>
    <property type="molecule type" value="Genomic_DNA"/>
</dbReference>
<dbReference type="SUPFAM" id="SSF50346">
    <property type="entry name" value="PRC-barrel domain"/>
    <property type="match status" value="1"/>
</dbReference>
<evidence type="ECO:0000313" key="2">
    <source>
        <dbReference type="EMBL" id="HJB40605.1"/>
    </source>
</evidence>
<evidence type="ECO:0000259" key="1">
    <source>
        <dbReference type="Pfam" id="PF05239"/>
    </source>
</evidence>
<sequence>MILYELCQKEVIDLKTGKDMGSVDDIAFDESTAQITHLVIYGKWKLFGLLGRHPDIKIPWSAIQTIGKDAVLVHADCIQQEKK</sequence>
<reference evidence="2" key="1">
    <citation type="journal article" date="2021" name="PeerJ">
        <title>Extensive microbial diversity within the chicken gut microbiome revealed by metagenomics and culture.</title>
        <authorList>
            <person name="Gilroy R."/>
            <person name="Ravi A."/>
            <person name="Getino M."/>
            <person name="Pursley I."/>
            <person name="Horton D.L."/>
            <person name="Alikhan N.F."/>
            <person name="Baker D."/>
            <person name="Gharbi K."/>
            <person name="Hall N."/>
            <person name="Watson M."/>
            <person name="Adriaenssens E.M."/>
            <person name="Foster-Nyarko E."/>
            <person name="Jarju S."/>
            <person name="Secka A."/>
            <person name="Antonio M."/>
            <person name="Oren A."/>
            <person name="Chaudhuri R.R."/>
            <person name="La Ragione R."/>
            <person name="Hildebrand F."/>
            <person name="Pallen M.J."/>
        </authorList>
    </citation>
    <scope>NUCLEOTIDE SEQUENCE</scope>
    <source>
        <strain evidence="2">ChiBcec8-14828</strain>
    </source>
</reference>
<proteinExistence type="predicted"/>
<dbReference type="Proteomes" id="UP000824209">
    <property type="component" value="Unassembled WGS sequence"/>
</dbReference>
<gene>
    <name evidence="2" type="ORF">H9943_09450</name>
</gene>
<evidence type="ECO:0000313" key="3">
    <source>
        <dbReference type="Proteomes" id="UP000824209"/>
    </source>
</evidence>
<dbReference type="InterPro" id="IPR014238">
    <property type="entry name" value="Spore_YlmC/YmxH"/>
</dbReference>
<accession>A0A9D2M355</accession>
<protein>
    <submittedName>
        <fullName evidence="2">YlmC/YmxH family sporulation protein</fullName>
    </submittedName>
</protein>
<dbReference type="Pfam" id="PF05239">
    <property type="entry name" value="PRC"/>
    <property type="match status" value="1"/>
</dbReference>
<organism evidence="2 3">
    <name type="scientific">Candidatus Ruthenibacterium avium</name>
    <dbReference type="NCBI Taxonomy" id="2838751"/>
    <lineage>
        <taxon>Bacteria</taxon>
        <taxon>Bacillati</taxon>
        <taxon>Bacillota</taxon>
        <taxon>Clostridia</taxon>
        <taxon>Eubacteriales</taxon>
        <taxon>Oscillospiraceae</taxon>
        <taxon>Ruthenibacterium</taxon>
    </lineage>
</organism>
<dbReference type="InterPro" id="IPR011033">
    <property type="entry name" value="PRC_barrel-like_sf"/>
</dbReference>
<reference evidence="2" key="2">
    <citation type="submission" date="2021-04" db="EMBL/GenBank/DDBJ databases">
        <authorList>
            <person name="Gilroy R."/>
        </authorList>
    </citation>
    <scope>NUCLEOTIDE SEQUENCE</scope>
    <source>
        <strain evidence="2">ChiBcec8-14828</strain>
    </source>
</reference>
<dbReference type="Gene3D" id="2.30.30.240">
    <property type="entry name" value="PRC-barrel domain"/>
    <property type="match status" value="1"/>
</dbReference>
<dbReference type="PANTHER" id="PTHR40061">
    <property type="entry name" value="SPORULATION PROTEIN YLMC-RELATED"/>
    <property type="match status" value="1"/>
</dbReference>
<name>A0A9D2M355_9FIRM</name>
<dbReference type="NCBIfam" id="TIGR02888">
    <property type="entry name" value="spore_YlmC_YmxH"/>
    <property type="match status" value="1"/>
</dbReference>
<dbReference type="AlphaFoldDB" id="A0A9D2M355"/>